<dbReference type="STRING" id="235985.SAMN05414137_11032"/>
<feature type="domain" description="GGDEF" evidence="4">
    <location>
        <begin position="223"/>
        <end position="357"/>
    </location>
</feature>
<dbReference type="SMART" id="SM00086">
    <property type="entry name" value="PAC"/>
    <property type="match status" value="1"/>
</dbReference>
<dbReference type="NCBIfam" id="TIGR00254">
    <property type="entry name" value="GGDEF"/>
    <property type="match status" value="1"/>
</dbReference>
<dbReference type="eggNOG" id="COG5001">
    <property type="taxonomic scope" value="Bacteria"/>
</dbReference>
<dbReference type="NCBIfam" id="TIGR00229">
    <property type="entry name" value="sensory_box"/>
    <property type="match status" value="1"/>
</dbReference>
<dbReference type="SUPFAM" id="SSF55073">
    <property type="entry name" value="Nucleotide cyclase"/>
    <property type="match status" value="1"/>
</dbReference>
<dbReference type="Gene3D" id="3.20.20.450">
    <property type="entry name" value="EAL domain"/>
    <property type="match status" value="1"/>
</dbReference>
<dbReference type="InterPro" id="IPR001610">
    <property type="entry name" value="PAC"/>
</dbReference>
<dbReference type="Proteomes" id="UP000183015">
    <property type="component" value="Unassembled WGS sequence"/>
</dbReference>
<dbReference type="PROSITE" id="PS50883">
    <property type="entry name" value="EAL"/>
    <property type="match status" value="1"/>
</dbReference>
<dbReference type="InterPro" id="IPR029787">
    <property type="entry name" value="Nucleotide_cyclase"/>
</dbReference>
<name>A0A1H7RC86_STRJI</name>
<keyword evidence="6" id="KW-1185">Reference proteome</keyword>
<evidence type="ECO:0000259" key="3">
    <source>
        <dbReference type="PROSITE" id="PS50883"/>
    </source>
</evidence>
<dbReference type="SUPFAM" id="SSF55785">
    <property type="entry name" value="PYP-like sensor domain (PAS domain)"/>
    <property type="match status" value="1"/>
</dbReference>
<proteinExistence type="predicted"/>
<dbReference type="Gene3D" id="3.30.450.20">
    <property type="entry name" value="PAS domain"/>
    <property type="match status" value="1"/>
</dbReference>
<dbReference type="InterPro" id="IPR000160">
    <property type="entry name" value="GGDEF_dom"/>
</dbReference>
<dbReference type="SMART" id="SM00091">
    <property type="entry name" value="PAS"/>
    <property type="match status" value="1"/>
</dbReference>
<dbReference type="PROSITE" id="PS50887">
    <property type="entry name" value="GGDEF"/>
    <property type="match status" value="1"/>
</dbReference>
<dbReference type="SUPFAM" id="SSF141868">
    <property type="entry name" value="EAL domain-like"/>
    <property type="match status" value="1"/>
</dbReference>
<dbReference type="InterPro" id="IPR000014">
    <property type="entry name" value="PAS"/>
</dbReference>
<dbReference type="SMART" id="SM00052">
    <property type="entry name" value="EAL"/>
    <property type="match status" value="1"/>
</dbReference>
<dbReference type="InterPro" id="IPR052155">
    <property type="entry name" value="Biofilm_reg_signaling"/>
</dbReference>
<organism evidence="5 6">
    <name type="scientific">Streptacidiphilus jiangxiensis</name>
    <dbReference type="NCBI Taxonomy" id="235985"/>
    <lineage>
        <taxon>Bacteria</taxon>
        <taxon>Bacillati</taxon>
        <taxon>Actinomycetota</taxon>
        <taxon>Actinomycetes</taxon>
        <taxon>Kitasatosporales</taxon>
        <taxon>Streptomycetaceae</taxon>
        <taxon>Streptacidiphilus</taxon>
    </lineage>
</organism>
<dbReference type="PROSITE" id="PS50113">
    <property type="entry name" value="PAC"/>
    <property type="match status" value="1"/>
</dbReference>
<dbReference type="AlphaFoldDB" id="A0A1H7RC86"/>
<dbReference type="InterPro" id="IPR035919">
    <property type="entry name" value="EAL_sf"/>
</dbReference>
<dbReference type="Pfam" id="PF00990">
    <property type="entry name" value="GGDEF"/>
    <property type="match status" value="1"/>
</dbReference>
<protein>
    <submittedName>
        <fullName evidence="5">PAS domain S-box-containing protein/diguanylate cyclase (GGDEF) domain-containing protein</fullName>
    </submittedName>
</protein>
<accession>A0A1H7RC86</accession>
<evidence type="ECO:0000259" key="2">
    <source>
        <dbReference type="PROSITE" id="PS50113"/>
    </source>
</evidence>
<dbReference type="InterPro" id="IPR000700">
    <property type="entry name" value="PAS-assoc_C"/>
</dbReference>
<dbReference type="PANTHER" id="PTHR44757:SF2">
    <property type="entry name" value="BIOFILM ARCHITECTURE MAINTENANCE PROTEIN MBAA"/>
    <property type="match status" value="1"/>
</dbReference>
<dbReference type="InterPro" id="IPR043128">
    <property type="entry name" value="Rev_trsase/Diguanyl_cyclase"/>
</dbReference>
<feature type="domain" description="PAC" evidence="2">
    <location>
        <begin position="142"/>
        <end position="194"/>
    </location>
</feature>
<evidence type="ECO:0000313" key="6">
    <source>
        <dbReference type="Proteomes" id="UP000183015"/>
    </source>
</evidence>
<dbReference type="PANTHER" id="PTHR44757">
    <property type="entry name" value="DIGUANYLATE CYCLASE DGCP"/>
    <property type="match status" value="1"/>
</dbReference>
<dbReference type="InterPro" id="IPR001633">
    <property type="entry name" value="EAL_dom"/>
</dbReference>
<reference evidence="6" key="1">
    <citation type="submission" date="2016-10" db="EMBL/GenBank/DDBJ databases">
        <authorList>
            <person name="Varghese N."/>
        </authorList>
    </citation>
    <scope>NUCLEOTIDE SEQUENCE [LARGE SCALE GENOMIC DNA]</scope>
    <source>
        <strain evidence="6">DSM 45096 / BCRC 16803 / CGMCC 4.1857 / CIP 109030 / JCM 12277 / KCTC 19219 / NBRC 100920 / 33214</strain>
    </source>
</reference>
<dbReference type="CDD" id="cd00130">
    <property type="entry name" value="PAS"/>
    <property type="match status" value="1"/>
</dbReference>
<feature type="region of interest" description="Disordered" evidence="1">
    <location>
        <begin position="1"/>
        <end position="21"/>
    </location>
</feature>
<dbReference type="InterPro" id="IPR035965">
    <property type="entry name" value="PAS-like_dom_sf"/>
</dbReference>
<evidence type="ECO:0000259" key="4">
    <source>
        <dbReference type="PROSITE" id="PS50887"/>
    </source>
</evidence>
<feature type="domain" description="EAL" evidence="3">
    <location>
        <begin position="366"/>
        <end position="622"/>
    </location>
</feature>
<gene>
    <name evidence="5" type="ORF">SAMN05414137_11032</name>
</gene>
<dbReference type="SMART" id="SM00267">
    <property type="entry name" value="GGDEF"/>
    <property type="match status" value="1"/>
</dbReference>
<sequence>MPTIATVRSGPSGPPGSPEDIGALSAVGALDALGRLEEFRPPPMAGAGANSKDISSPVDRRRLEDALRASENRFRAAFVDAGIGMALVDRDDLIIEANPALAEMLGCTVPELMRMHIHQLMDVEERARHVYRQLVRGELDRVRLEKRLRHRQGHAVWTNITVSLIRDSTGEPLYTLAMVEDVSEARRLGDRLHYQSMHDPLTGLPNRALFFDRLAGACAEADQRIGLCYLDLDGFQAVNDTLGHPVGDELLVAVARRLEQRFSPRGHLVARVGGDEFAVLVPRSAGAEELTALASEVVEILGPPYDLAGQRVAATASVGVVERPVSGTSPTELVKDADATLCWAKSDGRSRWALYDPERIASQMTRQVLATTMRPALERGEFLLEYQPLVELATGRLQGVEALVRWRHPEFGRLAPDRFIQIAEETGAIVPLGHWVLETACRQARSWMDRFPDAQPLVSVNLAARQFRDSDMVADVAEVLGRTRLPARLLQLELTESAVMGPAGRPVEALHALDAMGVRIAIDDFGTGYSNLAYLSRLPVHVLKLAKSFVEGFDEQVRDAVDEKIVTALVRLAHVLGITVTAEGVESAAQAEQLRLTGCDSAQGWHFGRAVPAEQIDRLLGG</sequence>
<evidence type="ECO:0000256" key="1">
    <source>
        <dbReference type="SAM" id="MobiDB-lite"/>
    </source>
</evidence>
<dbReference type="Gene3D" id="3.30.70.270">
    <property type="match status" value="1"/>
</dbReference>
<dbReference type="Pfam" id="PF13426">
    <property type="entry name" value="PAS_9"/>
    <property type="match status" value="1"/>
</dbReference>
<dbReference type="CDD" id="cd01948">
    <property type="entry name" value="EAL"/>
    <property type="match status" value="1"/>
</dbReference>
<dbReference type="CDD" id="cd01949">
    <property type="entry name" value="GGDEF"/>
    <property type="match status" value="1"/>
</dbReference>
<dbReference type="EMBL" id="FOAZ01000010">
    <property type="protein sequence ID" value="SEL57524.1"/>
    <property type="molecule type" value="Genomic_DNA"/>
</dbReference>
<evidence type="ECO:0000313" key="5">
    <source>
        <dbReference type="EMBL" id="SEL57524.1"/>
    </source>
</evidence>
<dbReference type="Pfam" id="PF00563">
    <property type="entry name" value="EAL"/>
    <property type="match status" value="1"/>
</dbReference>